<name>A0A0D0A241_9AGAM</name>
<keyword evidence="3" id="KW-1185">Reference proteome</keyword>
<evidence type="ECO:0000313" key="2">
    <source>
        <dbReference type="EMBL" id="KIK32239.1"/>
    </source>
</evidence>
<dbReference type="InParanoid" id="A0A0D0A241"/>
<sequence length="59" mass="6922">MAQTSENAVAVNCQGTHQRESEQDHCQKRTSLSYVTGHWYIILTFSTERNFWILKELFS</sequence>
<reference evidence="3" key="2">
    <citation type="submission" date="2015-01" db="EMBL/GenBank/DDBJ databases">
        <title>Evolutionary Origins and Diversification of the Mycorrhizal Mutualists.</title>
        <authorList>
            <consortium name="DOE Joint Genome Institute"/>
            <consortium name="Mycorrhizal Genomics Consortium"/>
            <person name="Kohler A."/>
            <person name="Kuo A."/>
            <person name="Nagy L.G."/>
            <person name="Floudas D."/>
            <person name="Copeland A."/>
            <person name="Barry K.W."/>
            <person name="Cichocki N."/>
            <person name="Veneault-Fourrey C."/>
            <person name="LaButti K."/>
            <person name="Lindquist E.A."/>
            <person name="Lipzen A."/>
            <person name="Lundell T."/>
            <person name="Morin E."/>
            <person name="Murat C."/>
            <person name="Riley R."/>
            <person name="Ohm R."/>
            <person name="Sun H."/>
            <person name="Tunlid A."/>
            <person name="Henrissat B."/>
            <person name="Grigoriev I.V."/>
            <person name="Hibbett D.S."/>
            <person name="Martin F."/>
        </authorList>
    </citation>
    <scope>NUCLEOTIDE SEQUENCE [LARGE SCALE GENOMIC DNA]</scope>
    <source>
        <strain evidence="3">UH-Slu-Lm8-n1</strain>
    </source>
</reference>
<reference evidence="2 3" key="1">
    <citation type="submission" date="2014-04" db="EMBL/GenBank/DDBJ databases">
        <authorList>
            <consortium name="DOE Joint Genome Institute"/>
            <person name="Kuo A."/>
            <person name="Ruytinx J."/>
            <person name="Rineau F."/>
            <person name="Colpaert J."/>
            <person name="Kohler A."/>
            <person name="Nagy L.G."/>
            <person name="Floudas D."/>
            <person name="Copeland A."/>
            <person name="Barry K.W."/>
            <person name="Cichocki N."/>
            <person name="Veneault-Fourrey C."/>
            <person name="LaButti K."/>
            <person name="Lindquist E.A."/>
            <person name="Lipzen A."/>
            <person name="Lundell T."/>
            <person name="Morin E."/>
            <person name="Murat C."/>
            <person name="Sun H."/>
            <person name="Tunlid A."/>
            <person name="Henrissat B."/>
            <person name="Grigoriev I.V."/>
            <person name="Hibbett D.S."/>
            <person name="Martin F."/>
            <person name="Nordberg H.P."/>
            <person name="Cantor M.N."/>
            <person name="Hua S.X."/>
        </authorList>
    </citation>
    <scope>NUCLEOTIDE SEQUENCE [LARGE SCALE GENOMIC DNA]</scope>
    <source>
        <strain evidence="2 3">UH-Slu-Lm8-n1</strain>
    </source>
</reference>
<feature type="non-terminal residue" evidence="2">
    <location>
        <position position="59"/>
    </location>
</feature>
<evidence type="ECO:0000313" key="3">
    <source>
        <dbReference type="Proteomes" id="UP000054485"/>
    </source>
</evidence>
<dbReference type="HOGENOM" id="CLU_2984791_0_0_1"/>
<dbReference type="EMBL" id="KN836324">
    <property type="protein sequence ID" value="KIK32239.1"/>
    <property type="molecule type" value="Genomic_DNA"/>
</dbReference>
<feature type="region of interest" description="Disordered" evidence="1">
    <location>
        <begin position="1"/>
        <end position="24"/>
    </location>
</feature>
<dbReference type="AlphaFoldDB" id="A0A0D0A241"/>
<proteinExistence type="predicted"/>
<gene>
    <name evidence="2" type="ORF">CY34DRAFT_814375</name>
</gene>
<dbReference type="Proteomes" id="UP000054485">
    <property type="component" value="Unassembled WGS sequence"/>
</dbReference>
<evidence type="ECO:0000256" key="1">
    <source>
        <dbReference type="SAM" id="MobiDB-lite"/>
    </source>
</evidence>
<organism evidence="2 3">
    <name type="scientific">Suillus luteus UH-Slu-Lm8-n1</name>
    <dbReference type="NCBI Taxonomy" id="930992"/>
    <lineage>
        <taxon>Eukaryota</taxon>
        <taxon>Fungi</taxon>
        <taxon>Dikarya</taxon>
        <taxon>Basidiomycota</taxon>
        <taxon>Agaricomycotina</taxon>
        <taxon>Agaricomycetes</taxon>
        <taxon>Agaricomycetidae</taxon>
        <taxon>Boletales</taxon>
        <taxon>Suillineae</taxon>
        <taxon>Suillaceae</taxon>
        <taxon>Suillus</taxon>
    </lineage>
</organism>
<accession>A0A0D0A241</accession>
<protein>
    <submittedName>
        <fullName evidence="2">Uncharacterized protein</fullName>
    </submittedName>
</protein>